<keyword evidence="5" id="KW-0812">Transmembrane</keyword>
<dbReference type="Gene3D" id="2.40.20.10">
    <property type="entry name" value="Plasminogen Kringle 4"/>
    <property type="match status" value="1"/>
</dbReference>
<comment type="caution">
    <text evidence="3">Lacks conserved residue(s) required for the propagation of feature annotation.</text>
</comment>
<dbReference type="Proteomes" id="UP000008281">
    <property type="component" value="Unassembled WGS sequence"/>
</dbReference>
<evidence type="ECO:0000256" key="1">
    <source>
        <dbReference type="ARBA" id="ARBA00022572"/>
    </source>
</evidence>
<evidence type="ECO:0000256" key="3">
    <source>
        <dbReference type="PROSITE-ProRule" id="PRU00121"/>
    </source>
</evidence>
<dbReference type="EMBL" id="DS268416">
    <property type="protein sequence ID" value="EFP12587.1"/>
    <property type="molecule type" value="Genomic_DNA"/>
</dbReference>
<dbReference type="STRING" id="31234.E3LVX9"/>
<dbReference type="InterPro" id="IPR018056">
    <property type="entry name" value="Kringle_CS"/>
</dbReference>
<feature type="domain" description="Kringle" evidence="6">
    <location>
        <begin position="236"/>
        <end position="331"/>
    </location>
</feature>
<dbReference type="PROSITE" id="PS00021">
    <property type="entry name" value="KRINGLE_1"/>
    <property type="match status" value="1"/>
</dbReference>
<feature type="domain" description="Kringle" evidence="6">
    <location>
        <begin position="481"/>
        <end position="625"/>
    </location>
</feature>
<dbReference type="AlphaFoldDB" id="E3LVX9"/>
<evidence type="ECO:0000256" key="5">
    <source>
        <dbReference type="SAM" id="Phobius"/>
    </source>
</evidence>
<keyword evidence="4" id="KW-0175">Coiled coil</keyword>
<feature type="coiled-coil region" evidence="4">
    <location>
        <begin position="88"/>
        <end position="115"/>
    </location>
</feature>
<dbReference type="InParanoid" id="E3LVX9"/>
<evidence type="ECO:0000259" key="6">
    <source>
        <dbReference type="PROSITE" id="PS50070"/>
    </source>
</evidence>
<keyword evidence="5" id="KW-1133">Transmembrane helix</keyword>
<evidence type="ECO:0000313" key="8">
    <source>
        <dbReference type="Proteomes" id="UP000008281"/>
    </source>
</evidence>
<dbReference type="eggNOG" id="ENOG502TG8G">
    <property type="taxonomic scope" value="Eukaryota"/>
</dbReference>
<keyword evidence="1 3" id="KW-0420">Kringle</keyword>
<dbReference type="FunCoup" id="E3LVX9">
    <property type="interactions" value="1764"/>
</dbReference>
<dbReference type="HOGENOM" id="CLU_031750_0_0_1"/>
<accession>E3LVX9</accession>
<dbReference type="InterPro" id="IPR000001">
    <property type="entry name" value="Kringle"/>
</dbReference>
<dbReference type="OrthoDB" id="5917794at2759"/>
<sequence length="650" mass="76068">MTTKDFERIDSLLKLCEEHQKNLRASLQKTTQRVMEVKTQMNIRCTQIWGKLEHIRERFDKIHRSNQSVRNELKDEKQHFSELKFQFLDKIKEKLDEINAQEMEANRENDEFRRKAVFIRRQRRKHGLIRSIGSSIYNYGISILTFIGWYKPVKKAPKETKKQQGLPVTTLESFPGKFTKVSVSDDCETNPESEKIFGQRVNFYEDDTGNVFCFRKKEGGIRMSSTSRSFEDPRFMCSKGPMSWYRGRRNMDFKDRPCLFWSNFPNSTFDISDSSSSSYSMKRILPDEYENFCRNPDKNPLGPWCHVAGGLKVPCFEPCRPSTETSSDFVCLNRDGFPYTEYEMSDVLDLPQLIGVFENVQLMYESRFVLPVEVDRLSTKRFEILEITINMNIKFCSCINKGNIATRFGPWIAVLNEIAKDFLKTIGRRVLRDLCAPINSVELSTRYQGILYDAIIEDEFTVSGCSFWRRCFSSCQDDISTCWLKNQTSYFGSKTTSTSGKGCLPWTQVSSEILKMTKGNVTSSDNYRLYNDLLFEDSNKFFVESRLFMNTESSCMLLNRRNSTEMDKSYIENPYFSKEKWNDEFKKMFQQGPGCFVKKNKTIEFELCYSGCEKHPKVQLTKPLCLEKNKYSICKPKRGEDWLKRGRKVE</sequence>
<name>E3LVX9_CAERE</name>
<evidence type="ECO:0000256" key="4">
    <source>
        <dbReference type="SAM" id="Coils"/>
    </source>
</evidence>
<reference evidence="7" key="1">
    <citation type="submission" date="2007-07" db="EMBL/GenBank/DDBJ databases">
        <title>PCAP assembly of the Caenorhabditis remanei genome.</title>
        <authorList>
            <consortium name="The Caenorhabditis remanei Sequencing Consortium"/>
            <person name="Wilson R.K."/>
        </authorList>
    </citation>
    <scope>NUCLEOTIDE SEQUENCE [LARGE SCALE GENOMIC DNA]</scope>
    <source>
        <strain evidence="7">PB4641</strain>
    </source>
</reference>
<protein>
    <recommendedName>
        <fullName evidence="6">Kringle domain-containing protein</fullName>
    </recommendedName>
</protein>
<evidence type="ECO:0000313" key="7">
    <source>
        <dbReference type="EMBL" id="EFP12587.1"/>
    </source>
</evidence>
<keyword evidence="2" id="KW-1015">Disulfide bond</keyword>
<dbReference type="PROSITE" id="PS50070">
    <property type="entry name" value="KRINGLE_2"/>
    <property type="match status" value="2"/>
</dbReference>
<keyword evidence="5" id="KW-0472">Membrane</keyword>
<keyword evidence="8" id="KW-1185">Reference proteome</keyword>
<dbReference type="SMART" id="SM00130">
    <property type="entry name" value="KR"/>
    <property type="match status" value="1"/>
</dbReference>
<gene>
    <name evidence="7" type="ORF">CRE_29814</name>
</gene>
<feature type="transmembrane region" description="Helical" evidence="5">
    <location>
        <begin position="128"/>
        <end position="150"/>
    </location>
</feature>
<dbReference type="SUPFAM" id="SSF57440">
    <property type="entry name" value="Kringle-like"/>
    <property type="match status" value="1"/>
</dbReference>
<dbReference type="InterPro" id="IPR013806">
    <property type="entry name" value="Kringle-like"/>
</dbReference>
<organism evidence="8">
    <name type="scientific">Caenorhabditis remanei</name>
    <name type="common">Caenorhabditis vulgaris</name>
    <dbReference type="NCBI Taxonomy" id="31234"/>
    <lineage>
        <taxon>Eukaryota</taxon>
        <taxon>Metazoa</taxon>
        <taxon>Ecdysozoa</taxon>
        <taxon>Nematoda</taxon>
        <taxon>Chromadorea</taxon>
        <taxon>Rhabditida</taxon>
        <taxon>Rhabditina</taxon>
        <taxon>Rhabditomorpha</taxon>
        <taxon>Rhabditoidea</taxon>
        <taxon>Rhabditidae</taxon>
        <taxon>Peloderinae</taxon>
        <taxon>Caenorhabditis</taxon>
    </lineage>
</organism>
<dbReference type="InterPro" id="IPR038178">
    <property type="entry name" value="Kringle_sf"/>
</dbReference>
<proteinExistence type="predicted"/>
<dbReference type="OMA" id="EDPRFMC"/>
<evidence type="ECO:0000256" key="2">
    <source>
        <dbReference type="ARBA" id="ARBA00023157"/>
    </source>
</evidence>